<keyword evidence="5" id="KW-0808">Transferase</keyword>
<dbReference type="AlphaFoldDB" id="A0A9W9YIX9"/>
<dbReference type="InterPro" id="IPR046341">
    <property type="entry name" value="SET_dom_sf"/>
</dbReference>
<dbReference type="EMBL" id="MU827779">
    <property type="protein sequence ID" value="KAJ7339648.1"/>
    <property type="molecule type" value="Genomic_DNA"/>
</dbReference>
<dbReference type="GO" id="GO:0005634">
    <property type="term" value="C:nucleus"/>
    <property type="evidence" value="ECO:0007669"/>
    <property type="project" value="TreeGrafter"/>
</dbReference>
<dbReference type="InterPro" id="IPR050331">
    <property type="entry name" value="Zinc_finger"/>
</dbReference>
<accession>A0A9W9YIX9</accession>
<keyword evidence="5" id="KW-0489">Methyltransferase</keyword>
<feature type="domain" description="SET" evidence="4">
    <location>
        <begin position="89"/>
        <end position="205"/>
    </location>
</feature>
<dbReference type="SMART" id="SM00317">
    <property type="entry name" value="SET"/>
    <property type="match status" value="1"/>
</dbReference>
<name>A0A9W9YIX9_9CNID</name>
<keyword evidence="2" id="KW-0804">Transcription</keyword>
<evidence type="ECO:0000256" key="3">
    <source>
        <dbReference type="SAM" id="MobiDB-lite"/>
    </source>
</evidence>
<dbReference type="GO" id="GO:0032259">
    <property type="term" value="P:methylation"/>
    <property type="evidence" value="ECO:0007669"/>
    <property type="project" value="UniProtKB-KW"/>
</dbReference>
<feature type="region of interest" description="Disordered" evidence="3">
    <location>
        <begin position="48"/>
        <end position="78"/>
    </location>
</feature>
<sequence>MANMSPRFHQFPAKSAALLRTSSTGCAPFSFTYENLYKCLYQRNESQDQIKPGTSTDRAARKGSLPTSSKTTEKNHGEKLTFAKKSCPNELELCPSSTSDMKSGIRTKQVIPEGTWMGPYQGNLVKASDVTAGMDTSYMWEIYENGKLLHYVDGSDEDTSSWMRFIGCARHRAEQNLFAFQYNKEIYYRAFTDIPVGAELLVWYEDTYPQYMGIPLKITDIGLQANNANCGVIHSEAPTQLYPPKQGSGWKNNEARPRKPTSTKSSNSAFVSPPRGYHHTPTFLAANDYQTAHAWRKRGISQRDHCGQLGPVPHRRAIVINRTHDAPDPFCILTREK</sequence>
<gene>
    <name evidence="5" type="primary">PRDM6_2</name>
    <name evidence="5" type="ORF">OS493_006055</name>
</gene>
<keyword evidence="1" id="KW-0805">Transcription regulation</keyword>
<dbReference type="Pfam" id="PF21549">
    <property type="entry name" value="PRDM2_PR"/>
    <property type="match status" value="1"/>
</dbReference>
<dbReference type="PROSITE" id="PS50280">
    <property type="entry name" value="SET"/>
    <property type="match status" value="1"/>
</dbReference>
<dbReference type="GO" id="GO:0140999">
    <property type="term" value="F:histone H3K4 trimethyltransferase activity"/>
    <property type="evidence" value="ECO:0007669"/>
    <property type="project" value="UniProtKB-EC"/>
</dbReference>
<dbReference type="SUPFAM" id="SSF82199">
    <property type="entry name" value="SET domain"/>
    <property type="match status" value="1"/>
</dbReference>
<dbReference type="EC" id="2.1.1.354" evidence="5"/>
<dbReference type="PANTHER" id="PTHR16515:SF22">
    <property type="entry name" value="HISTONE-LYSINE N-METHYLTRANSFERASE PRDM6-RELATED"/>
    <property type="match status" value="1"/>
</dbReference>
<protein>
    <submittedName>
        <fullName evidence="5">Histone-lysine N-methyltransferase prdm6</fullName>
        <ecNumber evidence="5">2.1.1.354</ecNumber>
    </submittedName>
</protein>
<dbReference type="OrthoDB" id="9439254at2759"/>
<feature type="compositionally biased region" description="Polar residues" evidence="3">
    <location>
        <begin position="260"/>
        <end position="270"/>
    </location>
</feature>
<dbReference type="GO" id="GO:0010468">
    <property type="term" value="P:regulation of gene expression"/>
    <property type="evidence" value="ECO:0007669"/>
    <property type="project" value="TreeGrafter"/>
</dbReference>
<keyword evidence="6" id="KW-1185">Reference proteome</keyword>
<dbReference type="InterPro" id="IPR001214">
    <property type="entry name" value="SET_dom"/>
</dbReference>
<organism evidence="5 6">
    <name type="scientific">Desmophyllum pertusum</name>
    <dbReference type="NCBI Taxonomy" id="174260"/>
    <lineage>
        <taxon>Eukaryota</taxon>
        <taxon>Metazoa</taxon>
        <taxon>Cnidaria</taxon>
        <taxon>Anthozoa</taxon>
        <taxon>Hexacorallia</taxon>
        <taxon>Scleractinia</taxon>
        <taxon>Caryophylliina</taxon>
        <taxon>Caryophylliidae</taxon>
        <taxon>Desmophyllum</taxon>
    </lineage>
</organism>
<proteinExistence type="predicted"/>
<evidence type="ECO:0000259" key="4">
    <source>
        <dbReference type="PROSITE" id="PS50280"/>
    </source>
</evidence>
<evidence type="ECO:0000313" key="5">
    <source>
        <dbReference type="EMBL" id="KAJ7339648.1"/>
    </source>
</evidence>
<dbReference type="PANTHER" id="PTHR16515">
    <property type="entry name" value="PR DOMAIN ZINC FINGER PROTEIN"/>
    <property type="match status" value="1"/>
</dbReference>
<dbReference type="Gene3D" id="2.170.270.10">
    <property type="entry name" value="SET domain"/>
    <property type="match status" value="1"/>
</dbReference>
<comment type="caution">
    <text evidence="5">The sequence shown here is derived from an EMBL/GenBank/DDBJ whole genome shotgun (WGS) entry which is preliminary data.</text>
</comment>
<evidence type="ECO:0000313" key="6">
    <source>
        <dbReference type="Proteomes" id="UP001163046"/>
    </source>
</evidence>
<reference evidence="5" key="1">
    <citation type="submission" date="2023-01" db="EMBL/GenBank/DDBJ databases">
        <title>Genome assembly of the deep-sea coral Lophelia pertusa.</title>
        <authorList>
            <person name="Herrera S."/>
            <person name="Cordes E."/>
        </authorList>
    </citation>
    <scope>NUCLEOTIDE SEQUENCE</scope>
    <source>
        <strain evidence="5">USNM1676648</strain>
        <tissue evidence="5">Polyp</tissue>
    </source>
</reference>
<feature type="region of interest" description="Disordered" evidence="3">
    <location>
        <begin position="241"/>
        <end position="272"/>
    </location>
</feature>
<evidence type="ECO:0000256" key="2">
    <source>
        <dbReference type="ARBA" id="ARBA00023163"/>
    </source>
</evidence>
<feature type="compositionally biased region" description="Polar residues" evidence="3">
    <location>
        <begin position="48"/>
        <end position="57"/>
    </location>
</feature>
<evidence type="ECO:0000256" key="1">
    <source>
        <dbReference type="ARBA" id="ARBA00023015"/>
    </source>
</evidence>
<dbReference type="Proteomes" id="UP001163046">
    <property type="component" value="Unassembled WGS sequence"/>
</dbReference>